<dbReference type="NCBIfam" id="TIGR02481">
    <property type="entry name" value="hemeryth_dom"/>
    <property type="match status" value="1"/>
</dbReference>
<evidence type="ECO:0000313" key="6">
    <source>
        <dbReference type="EMBL" id="SHK85671.1"/>
    </source>
</evidence>
<dbReference type="Proteomes" id="UP000092605">
    <property type="component" value="Unassembled WGS sequence"/>
</dbReference>
<dbReference type="SUPFAM" id="SSF47188">
    <property type="entry name" value="Hemerythrin-like"/>
    <property type="match status" value="1"/>
</dbReference>
<dbReference type="PANTHER" id="PTHR37164:SF1">
    <property type="entry name" value="BACTERIOHEMERYTHRIN"/>
    <property type="match status" value="1"/>
</dbReference>
<reference evidence="5 7" key="1">
    <citation type="submission" date="2016-02" db="EMBL/GenBank/DDBJ databases">
        <title>Draft genome sequence for Clostridium paradoxum JW-YL-7.</title>
        <authorList>
            <person name="Utturkar S.M."/>
            <person name="Lancaster A."/>
            <person name="Poole F.L."/>
            <person name="Adams M.W."/>
            <person name="Brown S.D."/>
        </authorList>
    </citation>
    <scope>NUCLEOTIDE SEQUENCE [LARGE SCALE GENOMIC DNA]</scope>
    <source>
        <strain evidence="5 7">JW-YL-7</strain>
    </source>
</reference>
<dbReference type="AlphaFoldDB" id="A0A150FNR0"/>
<dbReference type="Proteomes" id="UP000323392">
    <property type="component" value="Unassembled WGS sequence"/>
</dbReference>
<accession>A0A150FNR0</accession>
<evidence type="ECO:0000313" key="5">
    <source>
        <dbReference type="EMBL" id="KXZ39261.1"/>
    </source>
</evidence>
<comment type="similarity">
    <text evidence="1">Belongs to the hemerythrin family.</text>
</comment>
<evidence type="ECO:0000256" key="3">
    <source>
        <dbReference type="ARBA" id="ARBA00023004"/>
    </source>
</evidence>
<dbReference type="PANTHER" id="PTHR37164">
    <property type="entry name" value="BACTERIOHEMERYTHRIN"/>
    <property type="match status" value="1"/>
</dbReference>
<dbReference type="InterPro" id="IPR012312">
    <property type="entry name" value="Hemerythrin-like"/>
</dbReference>
<evidence type="ECO:0000256" key="2">
    <source>
        <dbReference type="ARBA" id="ARBA00022723"/>
    </source>
</evidence>
<evidence type="ECO:0000259" key="4">
    <source>
        <dbReference type="Pfam" id="PF01814"/>
    </source>
</evidence>
<evidence type="ECO:0000313" key="8">
    <source>
        <dbReference type="Proteomes" id="UP000323392"/>
    </source>
</evidence>
<dbReference type="NCBIfam" id="NF033749">
    <property type="entry name" value="bact_hemeryth"/>
    <property type="match status" value="1"/>
</dbReference>
<dbReference type="CDD" id="cd12107">
    <property type="entry name" value="Hemerythrin"/>
    <property type="match status" value="1"/>
</dbReference>
<keyword evidence="8" id="KW-1185">Reference proteome</keyword>
<dbReference type="PATRIC" id="fig|1121328.3.peg.335"/>
<dbReference type="InterPro" id="IPR016131">
    <property type="entry name" value="Haemerythrin_Fe_BS"/>
</dbReference>
<evidence type="ECO:0000256" key="1">
    <source>
        <dbReference type="ARBA" id="ARBA00010587"/>
    </source>
</evidence>
<dbReference type="InterPro" id="IPR012827">
    <property type="entry name" value="Hemerythrin_metal-bd"/>
</dbReference>
<organism evidence="5 7">
    <name type="scientific">Alkalithermobacter thermoalcaliphilus JW-YL-7 = DSM 7308</name>
    <dbReference type="NCBI Taxonomy" id="1121328"/>
    <lineage>
        <taxon>Bacteria</taxon>
        <taxon>Bacillati</taxon>
        <taxon>Bacillota</taxon>
        <taxon>Clostridia</taxon>
        <taxon>Peptostreptococcales</taxon>
        <taxon>Tepidibacteraceae</taxon>
        <taxon>Alkalithermobacter</taxon>
    </lineage>
</organism>
<comment type="caution">
    <text evidence="5">The sequence shown here is derived from an EMBL/GenBank/DDBJ whole genome shotgun (WGS) entry which is preliminary data.</text>
</comment>
<dbReference type="EMBL" id="FRBG01000006">
    <property type="protein sequence ID" value="SHK85671.1"/>
    <property type="molecule type" value="Genomic_DNA"/>
</dbReference>
<gene>
    <name evidence="5" type="ORF">JWYL7_0336</name>
    <name evidence="6" type="ORF">SAMN05661008_01021</name>
</gene>
<reference evidence="6 8" key="2">
    <citation type="submission" date="2016-11" db="EMBL/GenBank/DDBJ databases">
        <authorList>
            <person name="Varghese N."/>
            <person name="Submissions S."/>
        </authorList>
    </citation>
    <scope>NUCLEOTIDE SEQUENCE [LARGE SCALE GENOMIC DNA]</scope>
    <source>
        <strain evidence="6 8">DSM 7308</strain>
    </source>
</reference>
<protein>
    <submittedName>
        <fullName evidence="5 6">Hemerythrin</fullName>
    </submittedName>
</protein>
<keyword evidence="3" id="KW-0408">Iron</keyword>
<dbReference type="PROSITE" id="PS00550">
    <property type="entry name" value="HEMERYTHRINS"/>
    <property type="match status" value="1"/>
</dbReference>
<dbReference type="Gene3D" id="1.20.120.50">
    <property type="entry name" value="Hemerythrin-like"/>
    <property type="match status" value="1"/>
</dbReference>
<dbReference type="GO" id="GO:0046872">
    <property type="term" value="F:metal ion binding"/>
    <property type="evidence" value="ECO:0007669"/>
    <property type="project" value="UniProtKB-KW"/>
</dbReference>
<feature type="domain" description="Hemerythrin-like" evidence="4">
    <location>
        <begin position="13"/>
        <end position="129"/>
    </location>
</feature>
<dbReference type="InterPro" id="IPR050669">
    <property type="entry name" value="Hemerythrin"/>
</dbReference>
<dbReference type="EMBL" id="LSFY01000001">
    <property type="protein sequence ID" value="KXZ39261.1"/>
    <property type="molecule type" value="Genomic_DNA"/>
</dbReference>
<evidence type="ECO:0000313" key="7">
    <source>
        <dbReference type="Proteomes" id="UP000092605"/>
    </source>
</evidence>
<dbReference type="InterPro" id="IPR035938">
    <property type="entry name" value="Hemerythrin-like_sf"/>
</dbReference>
<proteinExistence type="inferred from homology"/>
<dbReference type="Pfam" id="PF01814">
    <property type="entry name" value="Hemerythrin"/>
    <property type="match status" value="1"/>
</dbReference>
<dbReference type="STRING" id="1121328.JWYL7_0336"/>
<sequence length="133" mass="16101">MKKVIKWKDDYVTGIEEIDKQHKYLVDIANRAYLTLKDEFCIDKYDKITQILKELEEYTIFHFAKEEEYMKKIGYKHLFSHKIEHNKFIEKIKSIDLDTIDEKQDEFLLDIINFIVDWLVSHILEKDKLISGN</sequence>
<keyword evidence="2" id="KW-0479">Metal-binding</keyword>
<name>A0A150FNR0_CLOPD</name>